<dbReference type="FunFam" id="3.30.160.60:FF:001442">
    <property type="entry name" value="zinc finger protein 696"/>
    <property type="match status" value="1"/>
</dbReference>
<feature type="domain" description="C2H2-type" evidence="12">
    <location>
        <begin position="291"/>
        <end position="318"/>
    </location>
</feature>
<dbReference type="PROSITE" id="PS50157">
    <property type="entry name" value="ZINC_FINGER_C2H2_2"/>
    <property type="match status" value="8"/>
</dbReference>
<protein>
    <submittedName>
        <fullName evidence="13">Zinc finger protein 260-like</fullName>
    </submittedName>
</protein>
<name>A0A8C4XBJ2_ERPCA</name>
<organism evidence="13 14">
    <name type="scientific">Erpetoichthys calabaricus</name>
    <name type="common">Rope fish</name>
    <name type="synonym">Calamoichthys calabaricus</name>
    <dbReference type="NCBI Taxonomy" id="27687"/>
    <lineage>
        <taxon>Eukaryota</taxon>
        <taxon>Metazoa</taxon>
        <taxon>Chordata</taxon>
        <taxon>Craniata</taxon>
        <taxon>Vertebrata</taxon>
        <taxon>Euteleostomi</taxon>
        <taxon>Actinopterygii</taxon>
        <taxon>Polypteriformes</taxon>
        <taxon>Polypteridae</taxon>
        <taxon>Erpetoichthys</taxon>
    </lineage>
</organism>
<dbReference type="SMART" id="SM00355">
    <property type="entry name" value="ZnF_C2H2"/>
    <property type="match status" value="8"/>
</dbReference>
<keyword evidence="8" id="KW-0238">DNA-binding</keyword>
<reference evidence="13" key="1">
    <citation type="submission" date="2021-06" db="EMBL/GenBank/DDBJ databases">
        <authorList>
            <consortium name="Wellcome Sanger Institute Data Sharing"/>
        </authorList>
    </citation>
    <scope>NUCLEOTIDE SEQUENCE [LARGE SCALE GENOMIC DNA]</scope>
</reference>
<feature type="domain" description="C2H2-type" evidence="12">
    <location>
        <begin position="347"/>
        <end position="374"/>
    </location>
</feature>
<dbReference type="PANTHER" id="PTHR14003:SF23">
    <property type="entry name" value="ZINC FINGER PROTEIN 143"/>
    <property type="match status" value="1"/>
</dbReference>
<dbReference type="Ensembl" id="ENSECRT00000019236.1">
    <property type="protein sequence ID" value="ENSECRP00000018846.1"/>
    <property type="gene ID" value="ENSECRG00000012603.1"/>
</dbReference>
<sequence>MLTDHNYARPPSSETNNAAAISSNAWNKMEEICQPVHGPVEVALKCEEGASGDRGNKEVENCLPDGDPLFLCSVEKKTVSIKEEECEWESVHHEQDHHCIKEEEDCEWRTVVIKEDFEHNPDLQKHEVVNCIKEETLKSESFSWYVCPDGEVTGAGSGQSGLLSAQRQSIHVKSELLECDAPETEKASSQSQCEGDFQGDRSCSVFLINQVSLQGNSEHNQLGEAERLQTGTKSHCCTVCGKQFPHKNRLQVHVRIHTGEKPYSCTECGKRFIQKSGLEAHKRVHTGEKPYCCMECGKRFPRKYSFLEHKKVHTGEKPYCCLECGKLFSCTGSLEKHKRIHTGEKPYNCSECGKQFRHSSALQKHKRIHTGEKPYSCTECGKRFREASTLQQHKRIHTGEKPYSCVDCGRQFRHSSGLQLHRRIHTGEKPYCCTHCGKQFIQSGALQRHERTHATEFNLNNE</sequence>
<proteinExistence type="inferred from homology"/>
<dbReference type="FunFam" id="3.30.160.60:FF:000017">
    <property type="entry name" value="zinc finger protein 62 homolog"/>
    <property type="match status" value="1"/>
</dbReference>
<dbReference type="FunFam" id="3.30.160.60:FF:002004">
    <property type="entry name" value="Zinc finger protein 473"/>
    <property type="match status" value="1"/>
</dbReference>
<evidence type="ECO:0000256" key="8">
    <source>
        <dbReference type="ARBA" id="ARBA00023125"/>
    </source>
</evidence>
<evidence type="ECO:0000256" key="6">
    <source>
        <dbReference type="ARBA" id="ARBA00022833"/>
    </source>
</evidence>
<dbReference type="FunFam" id="3.30.160.60:FF:002063">
    <property type="entry name" value="RB associated KRAB zinc finger"/>
    <property type="match status" value="1"/>
</dbReference>
<evidence type="ECO:0000313" key="14">
    <source>
        <dbReference type="Proteomes" id="UP000694620"/>
    </source>
</evidence>
<dbReference type="GO" id="GO:0005667">
    <property type="term" value="C:transcription regulator complex"/>
    <property type="evidence" value="ECO:0007669"/>
    <property type="project" value="TreeGrafter"/>
</dbReference>
<dbReference type="GO" id="GO:0000785">
    <property type="term" value="C:chromatin"/>
    <property type="evidence" value="ECO:0007669"/>
    <property type="project" value="TreeGrafter"/>
</dbReference>
<evidence type="ECO:0000256" key="5">
    <source>
        <dbReference type="ARBA" id="ARBA00022771"/>
    </source>
</evidence>
<evidence type="ECO:0000256" key="4">
    <source>
        <dbReference type="ARBA" id="ARBA00022737"/>
    </source>
</evidence>
<feature type="domain" description="C2H2-type" evidence="12">
    <location>
        <begin position="319"/>
        <end position="346"/>
    </location>
</feature>
<dbReference type="GeneTree" id="ENSGT01150000286952"/>
<keyword evidence="3" id="KW-0479">Metal-binding</keyword>
<evidence type="ECO:0000256" key="10">
    <source>
        <dbReference type="ARBA" id="ARBA00023242"/>
    </source>
</evidence>
<evidence type="ECO:0000256" key="3">
    <source>
        <dbReference type="ARBA" id="ARBA00022723"/>
    </source>
</evidence>
<dbReference type="SUPFAM" id="SSF57667">
    <property type="entry name" value="beta-beta-alpha zinc fingers"/>
    <property type="match status" value="4"/>
</dbReference>
<keyword evidence="5 11" id="KW-0863">Zinc-finger</keyword>
<feature type="domain" description="C2H2-type" evidence="12">
    <location>
        <begin position="431"/>
        <end position="458"/>
    </location>
</feature>
<feature type="domain" description="C2H2-type" evidence="12">
    <location>
        <begin position="403"/>
        <end position="430"/>
    </location>
</feature>
<reference evidence="13" key="3">
    <citation type="submission" date="2025-09" db="UniProtKB">
        <authorList>
            <consortium name="Ensembl"/>
        </authorList>
    </citation>
    <scope>IDENTIFICATION</scope>
</reference>
<gene>
    <name evidence="13" type="primary">LOC114663916</name>
</gene>
<evidence type="ECO:0000256" key="11">
    <source>
        <dbReference type="PROSITE-ProRule" id="PRU00042"/>
    </source>
</evidence>
<evidence type="ECO:0000259" key="12">
    <source>
        <dbReference type="PROSITE" id="PS50157"/>
    </source>
</evidence>
<evidence type="ECO:0000256" key="9">
    <source>
        <dbReference type="ARBA" id="ARBA00023163"/>
    </source>
</evidence>
<dbReference type="InterPro" id="IPR013087">
    <property type="entry name" value="Znf_C2H2_type"/>
</dbReference>
<dbReference type="FunFam" id="3.30.160.60:FF:000267">
    <property type="entry name" value="Zinc finger and BTB domain-containing 49"/>
    <property type="match status" value="1"/>
</dbReference>
<keyword evidence="14" id="KW-1185">Reference proteome</keyword>
<evidence type="ECO:0000313" key="13">
    <source>
        <dbReference type="Ensembl" id="ENSECRP00000018846.1"/>
    </source>
</evidence>
<dbReference type="GO" id="GO:0000981">
    <property type="term" value="F:DNA-binding transcription factor activity, RNA polymerase II-specific"/>
    <property type="evidence" value="ECO:0007669"/>
    <property type="project" value="TreeGrafter"/>
</dbReference>
<dbReference type="Pfam" id="PF13894">
    <property type="entry name" value="zf-C2H2_4"/>
    <property type="match status" value="1"/>
</dbReference>
<feature type="domain" description="C2H2-type" evidence="12">
    <location>
        <begin position="235"/>
        <end position="262"/>
    </location>
</feature>
<dbReference type="PROSITE" id="PS00028">
    <property type="entry name" value="ZINC_FINGER_C2H2_1"/>
    <property type="match status" value="8"/>
</dbReference>
<keyword evidence="4" id="KW-0677">Repeat</keyword>
<evidence type="ECO:0000256" key="7">
    <source>
        <dbReference type="ARBA" id="ARBA00023015"/>
    </source>
</evidence>
<dbReference type="FunFam" id="3.30.160.60:FF:002343">
    <property type="entry name" value="Zinc finger protein 33A"/>
    <property type="match status" value="1"/>
</dbReference>
<dbReference type="Pfam" id="PF00096">
    <property type="entry name" value="zf-C2H2"/>
    <property type="match status" value="5"/>
</dbReference>
<dbReference type="GO" id="GO:0000978">
    <property type="term" value="F:RNA polymerase II cis-regulatory region sequence-specific DNA binding"/>
    <property type="evidence" value="ECO:0007669"/>
    <property type="project" value="TreeGrafter"/>
</dbReference>
<feature type="domain" description="C2H2-type" evidence="12">
    <location>
        <begin position="375"/>
        <end position="402"/>
    </location>
</feature>
<dbReference type="FunFam" id="3.30.160.60:FF:001498">
    <property type="entry name" value="Zinc finger protein 404"/>
    <property type="match status" value="1"/>
</dbReference>
<dbReference type="GO" id="GO:0008270">
    <property type="term" value="F:zinc ion binding"/>
    <property type="evidence" value="ECO:0007669"/>
    <property type="project" value="UniProtKB-KW"/>
</dbReference>
<dbReference type="Proteomes" id="UP000694620">
    <property type="component" value="Chromosome 1"/>
</dbReference>
<keyword evidence="7" id="KW-0805">Transcription regulation</keyword>
<evidence type="ECO:0000256" key="2">
    <source>
        <dbReference type="ARBA" id="ARBA00006991"/>
    </source>
</evidence>
<dbReference type="AlphaFoldDB" id="A0A8C4XBJ2"/>
<accession>A0A8C4XBJ2</accession>
<dbReference type="FunFam" id="3.30.160.60:FF:000759">
    <property type="entry name" value="zinc finger protein 16"/>
    <property type="match status" value="1"/>
</dbReference>
<keyword evidence="10" id="KW-0539">Nucleus</keyword>
<comment type="subcellular location">
    <subcellularLocation>
        <location evidence="1">Nucleus</location>
    </subcellularLocation>
</comment>
<keyword evidence="9" id="KW-0804">Transcription</keyword>
<feature type="domain" description="C2H2-type" evidence="12">
    <location>
        <begin position="263"/>
        <end position="290"/>
    </location>
</feature>
<dbReference type="PANTHER" id="PTHR14003">
    <property type="entry name" value="TRANSCRIPTIONAL REPRESSOR PROTEIN YY"/>
    <property type="match status" value="1"/>
</dbReference>
<dbReference type="GO" id="GO:0031519">
    <property type="term" value="C:PcG protein complex"/>
    <property type="evidence" value="ECO:0007669"/>
    <property type="project" value="TreeGrafter"/>
</dbReference>
<comment type="similarity">
    <text evidence="2">Belongs to the krueppel C2H2-type zinc-finger protein family.</text>
</comment>
<evidence type="ECO:0000256" key="1">
    <source>
        <dbReference type="ARBA" id="ARBA00004123"/>
    </source>
</evidence>
<dbReference type="Gene3D" id="3.30.160.60">
    <property type="entry name" value="Classic Zinc Finger"/>
    <property type="match status" value="8"/>
</dbReference>
<keyword evidence="6" id="KW-0862">Zinc</keyword>
<reference evidence="13" key="2">
    <citation type="submission" date="2025-08" db="UniProtKB">
        <authorList>
            <consortium name="Ensembl"/>
        </authorList>
    </citation>
    <scope>IDENTIFICATION</scope>
</reference>
<dbReference type="InterPro" id="IPR036236">
    <property type="entry name" value="Znf_C2H2_sf"/>
</dbReference>